<name>A0A0B2PEE3_GLYSO</name>
<dbReference type="EMBL" id="KN666747">
    <property type="protein sequence ID" value="KHN07741.1"/>
    <property type="molecule type" value="Genomic_DNA"/>
</dbReference>
<sequence>MQLWNSFNLNRLTNPRDCNCAGDNVVGCRGSASNREERSLTRDLTKLVLLFLCSLFDPAGAHFDPVGALFDSG</sequence>
<dbReference type="Proteomes" id="UP000053555">
    <property type="component" value="Unassembled WGS sequence"/>
</dbReference>
<dbReference type="AlphaFoldDB" id="A0A0B2PEE3"/>
<evidence type="ECO:0000313" key="1">
    <source>
        <dbReference type="EMBL" id="KHN07741.1"/>
    </source>
</evidence>
<proteinExistence type="predicted"/>
<protein>
    <submittedName>
        <fullName evidence="1">Uncharacterized protein</fullName>
    </submittedName>
</protein>
<accession>A0A0B2PEE3</accession>
<organism evidence="1">
    <name type="scientific">Glycine soja</name>
    <name type="common">Wild soybean</name>
    <dbReference type="NCBI Taxonomy" id="3848"/>
    <lineage>
        <taxon>Eukaryota</taxon>
        <taxon>Viridiplantae</taxon>
        <taxon>Streptophyta</taxon>
        <taxon>Embryophyta</taxon>
        <taxon>Tracheophyta</taxon>
        <taxon>Spermatophyta</taxon>
        <taxon>Magnoliopsida</taxon>
        <taxon>eudicotyledons</taxon>
        <taxon>Gunneridae</taxon>
        <taxon>Pentapetalae</taxon>
        <taxon>rosids</taxon>
        <taxon>fabids</taxon>
        <taxon>Fabales</taxon>
        <taxon>Fabaceae</taxon>
        <taxon>Papilionoideae</taxon>
        <taxon>50 kb inversion clade</taxon>
        <taxon>NPAAA clade</taxon>
        <taxon>indigoferoid/millettioid clade</taxon>
        <taxon>Phaseoleae</taxon>
        <taxon>Glycine</taxon>
        <taxon>Glycine subgen. Soja</taxon>
    </lineage>
</organism>
<reference evidence="1" key="1">
    <citation type="submission" date="2014-07" db="EMBL/GenBank/DDBJ databases">
        <title>Identification of a novel salt tolerance gene in wild soybean by whole-genome sequencing.</title>
        <authorList>
            <person name="Lam H.-M."/>
            <person name="Qi X."/>
            <person name="Li M.-W."/>
            <person name="Liu X."/>
            <person name="Xie M."/>
            <person name="Ni M."/>
            <person name="Xu X."/>
        </authorList>
    </citation>
    <scope>NUCLEOTIDE SEQUENCE [LARGE SCALE GENOMIC DNA]</scope>
    <source>
        <tissue evidence="1">Root</tissue>
    </source>
</reference>
<gene>
    <name evidence="1" type="ORF">glysoja_033126</name>
</gene>